<organism evidence="1 2">
    <name type="scientific">Scleroderma citrinum Foug A</name>
    <dbReference type="NCBI Taxonomy" id="1036808"/>
    <lineage>
        <taxon>Eukaryota</taxon>
        <taxon>Fungi</taxon>
        <taxon>Dikarya</taxon>
        <taxon>Basidiomycota</taxon>
        <taxon>Agaricomycotina</taxon>
        <taxon>Agaricomycetes</taxon>
        <taxon>Agaricomycetidae</taxon>
        <taxon>Boletales</taxon>
        <taxon>Sclerodermatineae</taxon>
        <taxon>Sclerodermataceae</taxon>
        <taxon>Scleroderma</taxon>
    </lineage>
</organism>
<dbReference type="Gene3D" id="3.40.366.10">
    <property type="entry name" value="Malonyl-Coenzyme A Acyl Carrier Protein, domain 2"/>
    <property type="match status" value="1"/>
</dbReference>
<dbReference type="InParanoid" id="A0A0C2ZJ66"/>
<dbReference type="GO" id="GO:0016740">
    <property type="term" value="F:transferase activity"/>
    <property type="evidence" value="ECO:0007669"/>
    <property type="project" value="InterPro"/>
</dbReference>
<reference evidence="2" key="2">
    <citation type="submission" date="2015-01" db="EMBL/GenBank/DDBJ databases">
        <title>Evolutionary Origins and Diversification of the Mycorrhizal Mutualists.</title>
        <authorList>
            <consortium name="DOE Joint Genome Institute"/>
            <consortium name="Mycorrhizal Genomics Consortium"/>
            <person name="Kohler A."/>
            <person name="Kuo A."/>
            <person name="Nagy L.G."/>
            <person name="Floudas D."/>
            <person name="Copeland A."/>
            <person name="Barry K.W."/>
            <person name="Cichocki N."/>
            <person name="Veneault-Fourrey C."/>
            <person name="LaButti K."/>
            <person name="Lindquist E.A."/>
            <person name="Lipzen A."/>
            <person name="Lundell T."/>
            <person name="Morin E."/>
            <person name="Murat C."/>
            <person name="Riley R."/>
            <person name="Ohm R."/>
            <person name="Sun H."/>
            <person name="Tunlid A."/>
            <person name="Henrissat B."/>
            <person name="Grigoriev I.V."/>
            <person name="Hibbett D.S."/>
            <person name="Martin F."/>
        </authorList>
    </citation>
    <scope>NUCLEOTIDE SEQUENCE [LARGE SCALE GENOMIC DNA]</scope>
    <source>
        <strain evidence="2">Foug A</strain>
    </source>
</reference>
<dbReference type="EMBL" id="KN822198">
    <property type="protein sequence ID" value="KIM52822.1"/>
    <property type="molecule type" value="Genomic_DNA"/>
</dbReference>
<dbReference type="HOGENOM" id="CLU_1866316_0_0_1"/>
<dbReference type="Gene3D" id="3.30.70.3290">
    <property type="match status" value="1"/>
</dbReference>
<dbReference type="InterPro" id="IPR001227">
    <property type="entry name" value="Ac_transferase_dom_sf"/>
</dbReference>
<keyword evidence="2" id="KW-1185">Reference proteome</keyword>
<accession>A0A0C2ZJ66</accession>
<sequence>MVTDEGPNGIVFLEIAPHPVLKSYIEQCSGECISLVCCPNPKVLAQNTGEHYQFLEGIGNLLSSGFKNIDFNKLCPLPDGMADFTKAKLPEYPYNKSHCWAEYLHDQSCRLQEKPHPVTSSHFHINIDTHPNLTGHK</sequence>
<name>A0A0C2ZJ66_9AGAM</name>
<reference evidence="1 2" key="1">
    <citation type="submission" date="2014-04" db="EMBL/GenBank/DDBJ databases">
        <authorList>
            <consortium name="DOE Joint Genome Institute"/>
            <person name="Kuo A."/>
            <person name="Kohler A."/>
            <person name="Nagy L.G."/>
            <person name="Floudas D."/>
            <person name="Copeland A."/>
            <person name="Barry K.W."/>
            <person name="Cichocki N."/>
            <person name="Veneault-Fourrey C."/>
            <person name="LaButti K."/>
            <person name="Lindquist E.A."/>
            <person name="Lipzen A."/>
            <person name="Lundell T."/>
            <person name="Morin E."/>
            <person name="Murat C."/>
            <person name="Sun H."/>
            <person name="Tunlid A."/>
            <person name="Henrissat B."/>
            <person name="Grigoriev I.V."/>
            <person name="Hibbett D.S."/>
            <person name="Martin F."/>
            <person name="Nordberg H.P."/>
            <person name="Cantor M.N."/>
            <person name="Hua S.X."/>
        </authorList>
    </citation>
    <scope>NUCLEOTIDE SEQUENCE [LARGE SCALE GENOMIC DNA]</scope>
    <source>
        <strain evidence="1 2">Foug A</strain>
    </source>
</reference>
<evidence type="ECO:0008006" key="3">
    <source>
        <dbReference type="Google" id="ProtNLM"/>
    </source>
</evidence>
<dbReference type="AlphaFoldDB" id="A0A0C2ZJ66"/>
<dbReference type="OrthoDB" id="416786at2759"/>
<gene>
    <name evidence="1" type="ORF">SCLCIDRAFT_32331</name>
</gene>
<proteinExistence type="predicted"/>
<dbReference type="STRING" id="1036808.A0A0C2ZJ66"/>
<protein>
    <recommendedName>
        <fullName evidence="3">Malonyl-CoA:ACP transacylase (MAT) domain-containing protein</fullName>
    </recommendedName>
</protein>
<dbReference type="Proteomes" id="UP000053989">
    <property type="component" value="Unassembled WGS sequence"/>
</dbReference>
<evidence type="ECO:0000313" key="1">
    <source>
        <dbReference type="EMBL" id="KIM52822.1"/>
    </source>
</evidence>
<evidence type="ECO:0000313" key="2">
    <source>
        <dbReference type="Proteomes" id="UP000053989"/>
    </source>
</evidence>